<evidence type="ECO:0000259" key="3">
    <source>
        <dbReference type="Pfam" id="PF00534"/>
    </source>
</evidence>
<evidence type="ECO:0000313" key="5">
    <source>
        <dbReference type="EMBL" id="HHM43854.1"/>
    </source>
</evidence>
<comment type="caution">
    <text evidence="5">The sequence shown here is derived from an EMBL/GenBank/DDBJ whole genome shotgun (WGS) entry which is preliminary data.</text>
</comment>
<dbReference type="Gene3D" id="3.40.50.2000">
    <property type="entry name" value="Glycogen Phosphorylase B"/>
    <property type="match status" value="2"/>
</dbReference>
<name>A0A7J3VRS3_CALS0</name>
<protein>
    <submittedName>
        <fullName evidence="5">Glycosyltransferase</fullName>
    </submittedName>
</protein>
<dbReference type="InterPro" id="IPR001296">
    <property type="entry name" value="Glyco_trans_1"/>
</dbReference>
<dbReference type="Pfam" id="PF00534">
    <property type="entry name" value="Glycos_transf_1"/>
    <property type="match status" value="1"/>
</dbReference>
<dbReference type="PANTHER" id="PTHR45825:SF11">
    <property type="entry name" value="ALPHA AMYLASE DOMAIN-CONTAINING PROTEIN"/>
    <property type="match status" value="1"/>
</dbReference>
<evidence type="ECO:0000256" key="2">
    <source>
        <dbReference type="ARBA" id="ARBA00022679"/>
    </source>
</evidence>
<keyword evidence="1" id="KW-0328">Glycosyltransferase</keyword>
<dbReference type="InterPro" id="IPR013534">
    <property type="entry name" value="Starch_synth_cat_dom"/>
</dbReference>
<dbReference type="Pfam" id="PF08323">
    <property type="entry name" value="Glyco_transf_5"/>
    <property type="match status" value="1"/>
</dbReference>
<feature type="domain" description="Starch synthase catalytic" evidence="4">
    <location>
        <begin position="6"/>
        <end position="239"/>
    </location>
</feature>
<sequence>MSKKVVWMLSFEYEGVVKAGGLGAAVARYCRALAARGFSATVLIPSHGVRRQQRVESAWSGERRGVDGNTYPYSVGAETYTVDGVRIVSFRGLDQHTSRFLDSPEVYRDPAEKASLYTRAVMHWAAEQPQLPDVVHSNDWTTALAGMALKMFTSERGAATPWVHTIHLLSSPSFPWHYASEQWSGLRSVLHRVASAQGVYTTWVSDAWDSVGGSVDAFAALESDVLVSVSHGYAEGVVSRLGVVPREKVCVVYNSTDWELSRVDSWVRSVYGTGSRSALRPLVLRSLLAGLKSAEGSLDGCSLLVVSHGRLVWQKGFDTLLNALEHADPQVGVLILGLSSGDTAHEEYLKHLTQRYFGRAVVAREPVSPQLLQAVVYVANAAAVPSRYEPFGISSIEAQALGTPVVVSNVPGLSETVKNMEVDERGTALLVNPDDPRNLGQALTSVAWLTEAVDANQPALAGRAPLESVRRRFDRLRDVRMNAASWVDENFRERNTGEMLLHCYAKALQAALLRQSK</sequence>
<gene>
    <name evidence="5" type="ORF">ENM31_00965</name>
</gene>
<keyword evidence="2 5" id="KW-0808">Transferase</keyword>
<dbReference type="EMBL" id="DRXH01000037">
    <property type="protein sequence ID" value="HHM43854.1"/>
    <property type="molecule type" value="Genomic_DNA"/>
</dbReference>
<reference evidence="5" key="1">
    <citation type="journal article" date="2020" name="mSystems">
        <title>Genome- and Community-Level Interaction Insights into Carbon Utilization and Element Cycling Functions of Hydrothermarchaeota in Hydrothermal Sediment.</title>
        <authorList>
            <person name="Zhou Z."/>
            <person name="Liu Y."/>
            <person name="Xu W."/>
            <person name="Pan J."/>
            <person name="Luo Z.H."/>
            <person name="Li M."/>
        </authorList>
    </citation>
    <scope>NUCLEOTIDE SEQUENCE [LARGE SCALE GENOMIC DNA]</scope>
    <source>
        <strain evidence="5">SpSt-1074</strain>
    </source>
</reference>
<dbReference type="GO" id="GO:0016757">
    <property type="term" value="F:glycosyltransferase activity"/>
    <property type="evidence" value="ECO:0007669"/>
    <property type="project" value="UniProtKB-KW"/>
</dbReference>
<dbReference type="AlphaFoldDB" id="A0A7J3VRS3"/>
<proteinExistence type="predicted"/>
<dbReference type="SUPFAM" id="SSF53756">
    <property type="entry name" value="UDP-Glycosyltransferase/glycogen phosphorylase"/>
    <property type="match status" value="1"/>
</dbReference>
<evidence type="ECO:0000259" key="4">
    <source>
        <dbReference type="Pfam" id="PF08323"/>
    </source>
</evidence>
<accession>A0A7J3VRS3</accession>
<dbReference type="PANTHER" id="PTHR45825">
    <property type="entry name" value="GRANULE-BOUND STARCH SYNTHASE 1, CHLOROPLASTIC/AMYLOPLASTIC"/>
    <property type="match status" value="1"/>
</dbReference>
<evidence type="ECO:0000256" key="1">
    <source>
        <dbReference type="ARBA" id="ARBA00022676"/>
    </source>
</evidence>
<organism evidence="5">
    <name type="scientific">Caldiarchaeum subterraneum</name>
    <dbReference type="NCBI Taxonomy" id="311458"/>
    <lineage>
        <taxon>Archaea</taxon>
        <taxon>Nitrososphaerota</taxon>
        <taxon>Candidatus Caldarchaeales</taxon>
        <taxon>Candidatus Caldarchaeaceae</taxon>
        <taxon>Candidatus Caldarchaeum</taxon>
    </lineage>
</organism>
<feature type="domain" description="Glycosyl transferase family 1" evidence="3">
    <location>
        <begin position="303"/>
        <end position="446"/>
    </location>
</feature>